<dbReference type="EMBL" id="LFZN01000149">
    <property type="protein sequence ID" value="KXS97236.1"/>
    <property type="molecule type" value="Genomic_DNA"/>
</dbReference>
<protein>
    <submittedName>
        <fullName evidence="2">Uncharacterized protein</fullName>
    </submittedName>
</protein>
<reference evidence="2 3" key="1">
    <citation type="submission" date="2015-07" db="EMBL/GenBank/DDBJ databases">
        <title>Comparative genomics of the Sigatoka disease complex on banana suggests a link between parallel evolutionary changes in Pseudocercospora fijiensis and Pseudocercospora eumusae and increased virulence on the banana host.</title>
        <authorList>
            <person name="Chang T.-C."/>
            <person name="Salvucci A."/>
            <person name="Crous P.W."/>
            <person name="Stergiopoulos I."/>
        </authorList>
    </citation>
    <scope>NUCLEOTIDE SEQUENCE [LARGE SCALE GENOMIC DNA]</scope>
    <source>
        <strain evidence="2 3">CBS 114824</strain>
    </source>
</reference>
<sequence>MAAHATNIRITGQASHDVSLQPHQLPIPAMEHVSRKQLELYADLKSRGSQLQSDKDLLHEVSQLLEHMQKLQIETAYSDGEASSPPTADSQASAPCASEASSTSTTISAAARALAYYIADERANDMSSAAGKLFTMALSMAMDGVEEKKEKIEQEEYIPTSSKKRELFFRRTGQRLDKAQADVHSKCLGVAEISERSGGGVEGDVEVARRVVEVLGDLVKMMDGRREALEALSKLDEM</sequence>
<evidence type="ECO:0000256" key="1">
    <source>
        <dbReference type="SAM" id="MobiDB-lite"/>
    </source>
</evidence>
<keyword evidence="3" id="KW-1185">Reference proteome</keyword>
<dbReference type="AlphaFoldDB" id="A0A139H428"/>
<comment type="caution">
    <text evidence="2">The sequence shown here is derived from an EMBL/GenBank/DDBJ whole genome shotgun (WGS) entry which is preliminary data.</text>
</comment>
<evidence type="ECO:0000313" key="2">
    <source>
        <dbReference type="EMBL" id="KXS97236.1"/>
    </source>
</evidence>
<feature type="compositionally biased region" description="Low complexity" evidence="1">
    <location>
        <begin position="90"/>
        <end position="102"/>
    </location>
</feature>
<feature type="compositionally biased region" description="Polar residues" evidence="1">
    <location>
        <begin position="8"/>
        <end position="20"/>
    </location>
</feature>
<feature type="region of interest" description="Disordered" evidence="1">
    <location>
        <begin position="1"/>
        <end position="20"/>
    </location>
</feature>
<name>A0A139H428_9PEZI</name>
<proteinExistence type="predicted"/>
<evidence type="ECO:0000313" key="3">
    <source>
        <dbReference type="Proteomes" id="UP000070133"/>
    </source>
</evidence>
<gene>
    <name evidence="2" type="ORF">AC578_2835</name>
</gene>
<feature type="region of interest" description="Disordered" evidence="1">
    <location>
        <begin position="78"/>
        <end position="102"/>
    </location>
</feature>
<organism evidence="2 3">
    <name type="scientific">Pseudocercospora eumusae</name>
    <dbReference type="NCBI Taxonomy" id="321146"/>
    <lineage>
        <taxon>Eukaryota</taxon>
        <taxon>Fungi</taxon>
        <taxon>Dikarya</taxon>
        <taxon>Ascomycota</taxon>
        <taxon>Pezizomycotina</taxon>
        <taxon>Dothideomycetes</taxon>
        <taxon>Dothideomycetidae</taxon>
        <taxon>Mycosphaerellales</taxon>
        <taxon>Mycosphaerellaceae</taxon>
        <taxon>Pseudocercospora</taxon>
    </lineage>
</organism>
<dbReference type="Proteomes" id="UP000070133">
    <property type="component" value="Unassembled WGS sequence"/>
</dbReference>
<accession>A0A139H428</accession>